<organism evidence="2 3">
    <name type="scientific">Calditerricola satsumensis</name>
    <dbReference type="NCBI Taxonomy" id="373054"/>
    <lineage>
        <taxon>Bacteria</taxon>
        <taxon>Bacillati</taxon>
        <taxon>Bacillota</taxon>
        <taxon>Bacilli</taxon>
        <taxon>Bacillales</taxon>
        <taxon>Bacillaceae</taxon>
        <taxon>Calditerricola</taxon>
    </lineage>
</organism>
<reference evidence="2" key="2">
    <citation type="submission" date="2020-09" db="EMBL/GenBank/DDBJ databases">
        <authorList>
            <person name="Sun Q."/>
            <person name="Ohkuma M."/>
        </authorList>
    </citation>
    <scope>NUCLEOTIDE SEQUENCE</scope>
    <source>
        <strain evidence="2">JCM 14719</strain>
    </source>
</reference>
<proteinExistence type="predicted"/>
<evidence type="ECO:0000313" key="3">
    <source>
        <dbReference type="Proteomes" id="UP000637720"/>
    </source>
</evidence>
<feature type="compositionally biased region" description="Basic and acidic residues" evidence="1">
    <location>
        <begin position="35"/>
        <end position="55"/>
    </location>
</feature>
<dbReference type="Pfam" id="PF10842">
    <property type="entry name" value="DUF2642"/>
    <property type="match status" value="1"/>
</dbReference>
<evidence type="ECO:0008006" key="4">
    <source>
        <dbReference type="Google" id="ProtNLM"/>
    </source>
</evidence>
<name>A0A8J3BB30_9BACI</name>
<feature type="compositionally biased region" description="Pro residues" evidence="1">
    <location>
        <begin position="21"/>
        <end position="31"/>
    </location>
</feature>
<gene>
    <name evidence="2" type="ORF">GCM10007043_03940</name>
</gene>
<keyword evidence="3" id="KW-1185">Reference proteome</keyword>
<protein>
    <recommendedName>
        <fullName evidence="4">DUF2642 domain-containing protein</fullName>
    </recommendedName>
</protein>
<evidence type="ECO:0000313" key="2">
    <source>
        <dbReference type="EMBL" id="GGJ93418.1"/>
    </source>
</evidence>
<evidence type="ECO:0000256" key="1">
    <source>
        <dbReference type="SAM" id="MobiDB-lite"/>
    </source>
</evidence>
<reference evidence="2" key="1">
    <citation type="journal article" date="2014" name="Int. J. Syst. Evol. Microbiol.">
        <title>Complete genome sequence of Corynebacterium casei LMG S-19264T (=DSM 44701T), isolated from a smear-ripened cheese.</title>
        <authorList>
            <consortium name="US DOE Joint Genome Institute (JGI-PGF)"/>
            <person name="Walter F."/>
            <person name="Albersmeier A."/>
            <person name="Kalinowski J."/>
            <person name="Ruckert C."/>
        </authorList>
    </citation>
    <scope>NUCLEOTIDE SEQUENCE</scope>
    <source>
        <strain evidence="2">JCM 14719</strain>
    </source>
</reference>
<accession>A0A8J3BB30</accession>
<feature type="region of interest" description="Disordered" evidence="1">
    <location>
        <begin position="14"/>
        <end position="59"/>
    </location>
</feature>
<sequence length="125" mass="14182">MMYGLPPVPPYRYALQSGVPPVTPVREPSPPGRDSTSRESARESTHRESGMKESSARSSGYSHYFYKPFLRHAQRLMRRRVEVGTTSGKLVGELRGVFSDHLLLVADGREWHIRLEQIVYLTPAN</sequence>
<comment type="caution">
    <text evidence="2">The sequence shown here is derived from an EMBL/GenBank/DDBJ whole genome shotgun (WGS) entry which is preliminary data.</text>
</comment>
<dbReference type="InterPro" id="IPR020139">
    <property type="entry name" value="DUF2642"/>
</dbReference>
<dbReference type="AlphaFoldDB" id="A0A8J3BB30"/>
<dbReference type="RefSeq" id="WP_054669210.1">
    <property type="nucleotide sequence ID" value="NZ_BMOF01000004.1"/>
</dbReference>
<dbReference type="EMBL" id="BMOF01000004">
    <property type="protein sequence ID" value="GGJ93418.1"/>
    <property type="molecule type" value="Genomic_DNA"/>
</dbReference>
<dbReference type="Proteomes" id="UP000637720">
    <property type="component" value="Unassembled WGS sequence"/>
</dbReference>